<organism evidence="1 2">
    <name type="scientific">Paenibacillus lutrae</name>
    <dbReference type="NCBI Taxonomy" id="2078573"/>
    <lineage>
        <taxon>Bacteria</taxon>
        <taxon>Bacillati</taxon>
        <taxon>Bacillota</taxon>
        <taxon>Bacilli</taxon>
        <taxon>Bacillales</taxon>
        <taxon>Paenibacillaceae</taxon>
        <taxon>Paenibacillus</taxon>
    </lineage>
</organism>
<evidence type="ECO:0000313" key="1">
    <source>
        <dbReference type="EMBL" id="MVP00348.1"/>
    </source>
</evidence>
<sequence>MGLTVAQIIEMADRKYPNARSEADKIYDINDLNKRLHRKFKIPAAESFEILAGQSSYPTGIDTEKFISIVVDGREYRHKQLMASSSWASRYYTNLGGFTILHPTPDIDSTMTIYHYGTPQVISKTSDIPSLHEDYHMIFVYYLCKQAAEEQRDDIGNVFIGDYIDLEKDIMTEFQDPEVITITNESGW</sequence>
<dbReference type="RefSeq" id="WP_157335942.1">
    <property type="nucleotide sequence ID" value="NZ_RHLK01000006.1"/>
</dbReference>
<dbReference type="Proteomes" id="UP000490800">
    <property type="component" value="Unassembled WGS sequence"/>
</dbReference>
<gene>
    <name evidence="1" type="ORF">EDM21_12580</name>
</gene>
<evidence type="ECO:0000313" key="2">
    <source>
        <dbReference type="Proteomes" id="UP000490800"/>
    </source>
</evidence>
<keyword evidence="2" id="KW-1185">Reference proteome</keyword>
<dbReference type="Pfam" id="PF24175">
    <property type="entry name" value="SU10_adaptor"/>
    <property type="match status" value="1"/>
</dbReference>
<dbReference type="OrthoDB" id="2607307at2"/>
<comment type="caution">
    <text evidence="1">The sequence shown here is derived from an EMBL/GenBank/DDBJ whole genome shotgun (WGS) entry which is preliminary data.</text>
</comment>
<protein>
    <submittedName>
        <fullName evidence="1">Uncharacterized protein</fullName>
    </submittedName>
</protein>
<name>A0A7X3FIP3_9BACL</name>
<dbReference type="AlphaFoldDB" id="A0A7X3FIP3"/>
<dbReference type="EMBL" id="RHLK01000006">
    <property type="protein sequence ID" value="MVP00348.1"/>
    <property type="molecule type" value="Genomic_DNA"/>
</dbReference>
<accession>A0A7X3FIP3</accession>
<reference evidence="1 2" key="1">
    <citation type="journal article" date="2019" name="Microorganisms">
        <title>Paenibacillus lutrae sp. nov., A Chitinolytic Species Isolated from A River Otter in Castril Natural Park, Granada, Spain.</title>
        <authorList>
            <person name="Rodriguez M."/>
            <person name="Reina J.C."/>
            <person name="Bejar V."/>
            <person name="Llamas I."/>
        </authorList>
    </citation>
    <scope>NUCLEOTIDE SEQUENCE [LARGE SCALE GENOMIC DNA]</scope>
    <source>
        <strain evidence="1 2">N10</strain>
    </source>
</reference>
<proteinExistence type="predicted"/>
<dbReference type="InterPro" id="IPR056209">
    <property type="entry name" value="SU10_adaptor"/>
</dbReference>